<dbReference type="GO" id="GO:0004888">
    <property type="term" value="F:transmembrane signaling receptor activity"/>
    <property type="evidence" value="ECO:0007669"/>
    <property type="project" value="InterPro"/>
</dbReference>
<dbReference type="PIRSF" id="PIRSF037595">
    <property type="entry name" value="Toll-like_receptor"/>
    <property type="match status" value="1"/>
</dbReference>
<dbReference type="SUPFAM" id="SSF52047">
    <property type="entry name" value="RNI-like"/>
    <property type="match status" value="1"/>
</dbReference>
<dbReference type="GO" id="GO:0002224">
    <property type="term" value="P:toll-like receptor signaling pathway"/>
    <property type="evidence" value="ECO:0007669"/>
    <property type="project" value="InterPro"/>
</dbReference>
<accession>A0A7M4FHP3</accession>
<dbReference type="Proteomes" id="UP000594220">
    <property type="component" value="Unplaced"/>
</dbReference>
<evidence type="ECO:0000256" key="2">
    <source>
        <dbReference type="ARBA" id="ARBA00022737"/>
    </source>
</evidence>
<dbReference type="OMA" id="CIRRQKF"/>
<dbReference type="InterPro" id="IPR032675">
    <property type="entry name" value="LRR_dom_sf"/>
</dbReference>
<dbReference type="InterPro" id="IPR003591">
    <property type="entry name" value="Leu-rich_rpt_typical-subtyp"/>
</dbReference>
<proteinExistence type="inferred from homology"/>
<dbReference type="PANTHER" id="PTHR24366:SF162">
    <property type="entry name" value="IG-LIKE DOMAIN-CONTAINING PROTEIN"/>
    <property type="match status" value="1"/>
</dbReference>
<dbReference type="InterPro" id="IPR001611">
    <property type="entry name" value="Leu-rich_rpt"/>
</dbReference>
<dbReference type="InterPro" id="IPR017241">
    <property type="entry name" value="Toll-like_receptor"/>
</dbReference>
<dbReference type="GeneTree" id="ENSGT00940000163623"/>
<protein>
    <submittedName>
        <fullName evidence="5">Leucine rich repeat containing 32</fullName>
    </submittedName>
</protein>
<keyword evidence="4" id="KW-1133">Transmembrane helix</keyword>
<reference evidence="5" key="1">
    <citation type="submission" date="2025-08" db="UniProtKB">
        <authorList>
            <consortium name="Ensembl"/>
        </authorList>
    </citation>
    <scope>IDENTIFICATION</scope>
</reference>
<dbReference type="GO" id="GO:0006954">
    <property type="term" value="P:inflammatory response"/>
    <property type="evidence" value="ECO:0007669"/>
    <property type="project" value="UniProtKB-UniRule"/>
</dbReference>
<dbReference type="SUPFAM" id="SSF52058">
    <property type="entry name" value="L domain-like"/>
    <property type="match status" value="1"/>
</dbReference>
<evidence type="ECO:0000313" key="5">
    <source>
        <dbReference type="Ensembl" id="ENSCPRP00005024044.1"/>
    </source>
</evidence>
<dbReference type="PROSITE" id="PS51450">
    <property type="entry name" value="LRR"/>
    <property type="match status" value="5"/>
</dbReference>
<dbReference type="Pfam" id="PF13855">
    <property type="entry name" value="LRR_8"/>
    <property type="match status" value="4"/>
</dbReference>
<evidence type="ECO:0000256" key="4">
    <source>
        <dbReference type="SAM" id="Phobius"/>
    </source>
</evidence>
<gene>
    <name evidence="5" type="primary">LRRC32</name>
</gene>
<dbReference type="GO" id="GO:0045087">
    <property type="term" value="P:innate immune response"/>
    <property type="evidence" value="ECO:0007669"/>
    <property type="project" value="UniProtKB-UniRule"/>
</dbReference>
<keyword evidence="6" id="KW-1185">Reference proteome</keyword>
<keyword evidence="2" id="KW-0677">Repeat</keyword>
<comment type="similarity">
    <text evidence="3">Belongs to the Toll-like receptor family.</text>
</comment>
<dbReference type="GO" id="GO:0016020">
    <property type="term" value="C:membrane"/>
    <property type="evidence" value="ECO:0007669"/>
    <property type="project" value="InterPro"/>
</dbReference>
<keyword evidence="4" id="KW-0812">Transmembrane</keyword>
<keyword evidence="4" id="KW-0472">Membrane</keyword>
<dbReference type="Ensembl" id="ENSCPRT00005028068.1">
    <property type="protein sequence ID" value="ENSCPRP00005024044.1"/>
    <property type="gene ID" value="ENSCPRG00005016690.1"/>
</dbReference>
<organism evidence="5 6">
    <name type="scientific">Crocodylus porosus</name>
    <name type="common">Saltwater crocodile</name>
    <name type="synonym">Estuarine crocodile</name>
    <dbReference type="NCBI Taxonomy" id="8502"/>
    <lineage>
        <taxon>Eukaryota</taxon>
        <taxon>Metazoa</taxon>
        <taxon>Chordata</taxon>
        <taxon>Craniata</taxon>
        <taxon>Vertebrata</taxon>
        <taxon>Euteleostomi</taxon>
        <taxon>Archelosauria</taxon>
        <taxon>Archosauria</taxon>
        <taxon>Crocodylia</taxon>
        <taxon>Longirostres</taxon>
        <taxon>Crocodylidae</taxon>
        <taxon>Crocodylus</taxon>
    </lineage>
</organism>
<dbReference type="SMART" id="SM00369">
    <property type="entry name" value="LRR_TYP"/>
    <property type="match status" value="13"/>
</dbReference>
<dbReference type="PANTHER" id="PTHR24366">
    <property type="entry name" value="IG(IMMUNOGLOBULIN) AND LRR(LEUCINE RICH REPEAT) DOMAINS"/>
    <property type="match status" value="1"/>
</dbReference>
<keyword evidence="1" id="KW-0433">Leucine-rich repeat</keyword>
<dbReference type="Pfam" id="PF00560">
    <property type="entry name" value="LRR_1"/>
    <property type="match status" value="1"/>
</dbReference>
<reference evidence="5" key="2">
    <citation type="submission" date="2025-09" db="UniProtKB">
        <authorList>
            <consortium name="Ensembl"/>
        </authorList>
    </citation>
    <scope>IDENTIFICATION</scope>
</reference>
<keyword evidence="3" id="KW-0675">Receptor</keyword>
<evidence type="ECO:0000313" key="6">
    <source>
        <dbReference type="Proteomes" id="UP000594220"/>
    </source>
</evidence>
<evidence type="ECO:0000256" key="1">
    <source>
        <dbReference type="ARBA" id="ARBA00022614"/>
    </source>
</evidence>
<dbReference type="Gene3D" id="3.80.10.10">
    <property type="entry name" value="Ribonuclease Inhibitor"/>
    <property type="match status" value="4"/>
</dbReference>
<keyword evidence="3" id="KW-0395">Inflammatory response</keyword>
<keyword evidence="3" id="KW-0399">Innate immunity</keyword>
<feature type="transmembrane region" description="Helical" evidence="4">
    <location>
        <begin position="724"/>
        <end position="747"/>
    </location>
</feature>
<dbReference type="FunFam" id="3.80.10.10:FF:001164">
    <property type="entry name" value="GH01279p"/>
    <property type="match status" value="1"/>
</dbReference>
<evidence type="ECO:0000256" key="3">
    <source>
        <dbReference type="PIRNR" id="PIRNR037595"/>
    </source>
</evidence>
<keyword evidence="3" id="KW-0391">Immunity</keyword>
<dbReference type="AlphaFoldDB" id="A0A7M4FHP3"/>
<name>A0A7M4FHP3_CROPO</name>
<sequence length="758" mass="86661">MLPKVPYNLQFSSGPAYMLTTPFNYKQTHAREKFECSNLPAAERQPVEGHIPQTSQHIPQPQCRRAPRIPFPHCIVFAPPRAVYASGHGAKRKKLLPWSNTSREEQGTGQTRVDMEAICHSKDLHLIPPELHPNVKKIDFSGNQIQNIPLKPLSFYTSLQHLDLNSNQISFIEQGVFAHMASLVEINLAHNRLDRFIQHRTRGVGLLPNVVTLDLSHNSLYNGMTEYFTHEAPSLQYLSLAENSITLISRRTFQGSPALVEVDLHSNIIMEIEEGAFEALVNLSKLNLSMNSITCIADFSLRQLQILDLTRNSIESFHTTESEEEFNLTWLDLSENKLMYFPTFPQVNKLVFLNLSKNLIQLSAESPRDNMDYMERDWLEAPFHILDQNQHRNKSSLYLSQLSYLDLSYNEIKSIPTEFFDSMFSLQLLNLSKNCLQAFSVNHDSALISLTVLDLSFNALQNLFLDASTLLDLQELYIQSNHLQALPFDIFARLPRIKLLNLQNNNISLCTMYSGLVKQRLTGEENGCISFVDYPTLQYLYLADNMLRSLPKYTFYKTSLVVLDLSINPGLKIEAKALSGLENSLEYLQLHGNSITDLNIDLPYFSVLKYLNLSENQLSWLPKWGRDASLEVLDLRNNRFSTLEKSNILALEPSLRSLYLSGNPLSCCENVWLSAMIQNKNVEIPNVEQITCQYSKSFGFQEEISISNIKPQDCEKEDLKKINLLIILTFALVLLVIIIGVCSFCWFRRERFGQQFKA</sequence>
<dbReference type="FunFam" id="3.80.10.10:FF:000226">
    <property type="entry name" value="leucine-rich repeat-containing protein 32 isoform X1"/>
    <property type="match status" value="1"/>
</dbReference>